<dbReference type="Proteomes" id="UP000639772">
    <property type="component" value="Chromosome 1"/>
</dbReference>
<feature type="compositionally biased region" description="Low complexity" evidence="1">
    <location>
        <begin position="150"/>
        <end position="161"/>
    </location>
</feature>
<accession>A0A835VNT6</accession>
<reference evidence="2 3" key="1">
    <citation type="journal article" date="2020" name="Nat. Food">
        <title>A phased Vanilla planifolia genome enables genetic improvement of flavour and production.</title>
        <authorList>
            <person name="Hasing T."/>
            <person name="Tang H."/>
            <person name="Brym M."/>
            <person name="Khazi F."/>
            <person name="Huang T."/>
            <person name="Chambers A.H."/>
        </authorList>
    </citation>
    <scope>NUCLEOTIDE SEQUENCE [LARGE SCALE GENOMIC DNA]</scope>
    <source>
        <tissue evidence="2">Leaf</tissue>
    </source>
</reference>
<organism evidence="2 3">
    <name type="scientific">Vanilla planifolia</name>
    <name type="common">Vanilla</name>
    <dbReference type="NCBI Taxonomy" id="51239"/>
    <lineage>
        <taxon>Eukaryota</taxon>
        <taxon>Viridiplantae</taxon>
        <taxon>Streptophyta</taxon>
        <taxon>Embryophyta</taxon>
        <taxon>Tracheophyta</taxon>
        <taxon>Spermatophyta</taxon>
        <taxon>Magnoliopsida</taxon>
        <taxon>Liliopsida</taxon>
        <taxon>Asparagales</taxon>
        <taxon>Orchidaceae</taxon>
        <taxon>Vanilloideae</taxon>
        <taxon>Vanilleae</taxon>
        <taxon>Vanilla</taxon>
    </lineage>
</organism>
<evidence type="ECO:0000313" key="3">
    <source>
        <dbReference type="Proteomes" id="UP000639772"/>
    </source>
</evidence>
<proteinExistence type="predicted"/>
<gene>
    <name evidence="2" type="ORF">HPP92_003735</name>
</gene>
<feature type="region of interest" description="Disordered" evidence="1">
    <location>
        <begin position="150"/>
        <end position="172"/>
    </location>
</feature>
<evidence type="ECO:0000256" key="1">
    <source>
        <dbReference type="SAM" id="MobiDB-lite"/>
    </source>
</evidence>
<sequence>MRSFHRHHEYLRLRLPIPNTGCRVDIARFPRAEVTGTGRRCPTSSKEYNRAALEAGREEKGKSLGGMAKLVKGHIQSTTVSAVNLLFCFDMIWPVGRAQQQCAIAHHVIRVLRSTGPNKTKQLTLLFEAVKPAFDGRRKLSAGVRHRCPSRFSLSSSSPRPRITDTGRRTTTPKRIATALSTTSRPSALPRVLRPRAKLHLKPMVNT</sequence>
<name>A0A835VNT6_VANPL</name>
<protein>
    <submittedName>
        <fullName evidence="2">Uncharacterized protein</fullName>
    </submittedName>
</protein>
<dbReference type="EMBL" id="JADCNM010000001">
    <property type="protein sequence ID" value="KAG0503663.1"/>
    <property type="molecule type" value="Genomic_DNA"/>
</dbReference>
<comment type="caution">
    <text evidence="2">The sequence shown here is derived from an EMBL/GenBank/DDBJ whole genome shotgun (WGS) entry which is preliminary data.</text>
</comment>
<dbReference type="AlphaFoldDB" id="A0A835VNT6"/>
<evidence type="ECO:0000313" key="2">
    <source>
        <dbReference type="EMBL" id="KAG0503663.1"/>
    </source>
</evidence>